<dbReference type="RefSeq" id="WP_095132877.1">
    <property type="nucleotide sequence ID" value="NZ_NIBG01000005.1"/>
</dbReference>
<dbReference type="AlphaFoldDB" id="A0A267MMI2"/>
<evidence type="ECO:0008006" key="3">
    <source>
        <dbReference type="Google" id="ProtNLM"/>
    </source>
</evidence>
<comment type="caution">
    <text evidence="1">The sequence shown here is derived from an EMBL/GenBank/DDBJ whole genome shotgun (WGS) entry which is preliminary data.</text>
</comment>
<gene>
    <name evidence="1" type="ORF">CCE28_08325</name>
</gene>
<dbReference type="Proteomes" id="UP000216024">
    <property type="component" value="Unassembled WGS sequence"/>
</dbReference>
<keyword evidence="2" id="KW-1185">Reference proteome</keyword>
<dbReference type="PANTHER" id="PTHR32329">
    <property type="entry name" value="BIFUNCTIONAL PROTEIN [INCLUDES 2-HYDROXYACYL-COA DEHYDRATASE (N-TER) AND ITS ACTIVATOR DOMAIN (C_TERM)-RELATED"/>
    <property type="match status" value="1"/>
</dbReference>
<evidence type="ECO:0000313" key="1">
    <source>
        <dbReference type="EMBL" id="PAB59950.1"/>
    </source>
</evidence>
<dbReference type="PANTHER" id="PTHR32329:SF2">
    <property type="entry name" value="BIFUNCTIONAL PROTEIN [INCLUDES 2-HYDROXYACYL-COA DEHYDRATASE (N-TER) AND ITS ACTIVATOR DOMAIN (C_TERM)"/>
    <property type="match status" value="1"/>
</dbReference>
<sequence length="364" mass="41782">MKMTFPHMGNPIIYKKLIELLGHEIVCPNKPTKKTIELGVKHSPEFACFPMKAIMGTYIESLERGADVIVTSGGHGPCRAGFYGEVHKKILNNMGYDVEFIVFDSIHKDFKGFMKNMMKLVKHSSLLKVYKSFRLVYKITKDIDYFEKIIQTKRAYEINKGECSKALQEIISLYDKVQDHKELEKIKKTSEYIVDNIPIKYVEEDHKIRIGIVGEIYVVMESSVNMKIEEVLASLGCEVRRSHYLSDWAEHNIVPKIFRHDREEEILKKGEPYIEVQIGGHAKETLGHIVDYKEKGLDGIIHLLPFGCLPELVSQSIIPRMSREIDMPILSIALDEQSGLSNNLTRIEAFVDIIKTKKKRKIVS</sequence>
<proteinExistence type="predicted"/>
<evidence type="ECO:0000313" key="2">
    <source>
        <dbReference type="Proteomes" id="UP000216024"/>
    </source>
</evidence>
<organism evidence="1 2">
    <name type="scientific">Anaeromicrobium sediminis</name>
    <dbReference type="NCBI Taxonomy" id="1478221"/>
    <lineage>
        <taxon>Bacteria</taxon>
        <taxon>Bacillati</taxon>
        <taxon>Bacillota</taxon>
        <taxon>Clostridia</taxon>
        <taxon>Peptostreptococcales</taxon>
        <taxon>Thermotaleaceae</taxon>
        <taxon>Anaeromicrobium</taxon>
    </lineage>
</organism>
<dbReference type="InterPro" id="IPR051805">
    <property type="entry name" value="Dehydratase_Activator_Redct"/>
</dbReference>
<dbReference type="Gene3D" id="3.40.50.11900">
    <property type="match status" value="1"/>
</dbReference>
<name>A0A267MMI2_9FIRM</name>
<reference evidence="1 2" key="1">
    <citation type="submission" date="2017-06" db="EMBL/GenBank/DDBJ databases">
        <title>Draft genome sequence of anaerobic fermentative bacterium Anaeromicrobium sediminis DY2726D isolated from West Pacific Ocean sediments.</title>
        <authorList>
            <person name="Zeng X."/>
        </authorList>
    </citation>
    <scope>NUCLEOTIDE SEQUENCE [LARGE SCALE GENOMIC DNA]</scope>
    <source>
        <strain evidence="1 2">DY2726D</strain>
    </source>
</reference>
<protein>
    <recommendedName>
        <fullName evidence="3">CoA protein activase</fullName>
    </recommendedName>
</protein>
<dbReference type="OrthoDB" id="9780120at2"/>
<accession>A0A267MMI2</accession>
<dbReference type="EMBL" id="NIBG01000005">
    <property type="protein sequence ID" value="PAB59950.1"/>
    <property type="molecule type" value="Genomic_DNA"/>
</dbReference>